<dbReference type="Proteomes" id="UP001362999">
    <property type="component" value="Unassembled WGS sequence"/>
</dbReference>
<proteinExistence type="predicted"/>
<evidence type="ECO:0000256" key="1">
    <source>
        <dbReference type="SAM" id="MobiDB-lite"/>
    </source>
</evidence>
<feature type="region of interest" description="Disordered" evidence="1">
    <location>
        <begin position="1"/>
        <end position="23"/>
    </location>
</feature>
<name>A0AAV9ZX64_9AGAR</name>
<reference evidence="2 3" key="1">
    <citation type="journal article" date="2024" name="J Genomics">
        <title>Draft genome sequencing and assembly of Favolaschia claudopus CIRM-BRFM 2984 isolated from oak limbs.</title>
        <authorList>
            <person name="Navarro D."/>
            <person name="Drula E."/>
            <person name="Chaduli D."/>
            <person name="Cazenave R."/>
            <person name="Ahrendt S."/>
            <person name="Wang J."/>
            <person name="Lipzen A."/>
            <person name="Daum C."/>
            <person name="Barry K."/>
            <person name="Grigoriev I.V."/>
            <person name="Favel A."/>
            <person name="Rosso M.N."/>
            <person name="Martin F."/>
        </authorList>
    </citation>
    <scope>NUCLEOTIDE SEQUENCE [LARGE SCALE GENOMIC DNA]</scope>
    <source>
        <strain evidence="2 3">CIRM-BRFM 2984</strain>
    </source>
</reference>
<keyword evidence="3" id="KW-1185">Reference proteome</keyword>
<gene>
    <name evidence="2" type="ORF">R3P38DRAFT_2800673</name>
</gene>
<organism evidence="2 3">
    <name type="scientific">Favolaschia claudopus</name>
    <dbReference type="NCBI Taxonomy" id="2862362"/>
    <lineage>
        <taxon>Eukaryota</taxon>
        <taxon>Fungi</taxon>
        <taxon>Dikarya</taxon>
        <taxon>Basidiomycota</taxon>
        <taxon>Agaricomycotina</taxon>
        <taxon>Agaricomycetes</taxon>
        <taxon>Agaricomycetidae</taxon>
        <taxon>Agaricales</taxon>
        <taxon>Marasmiineae</taxon>
        <taxon>Mycenaceae</taxon>
        <taxon>Favolaschia</taxon>
    </lineage>
</organism>
<protein>
    <submittedName>
        <fullName evidence="2">Uncharacterized protein</fullName>
    </submittedName>
</protein>
<dbReference type="EMBL" id="JAWWNJ010000101">
    <property type="protein sequence ID" value="KAK6995843.1"/>
    <property type="molecule type" value="Genomic_DNA"/>
</dbReference>
<feature type="region of interest" description="Disordered" evidence="1">
    <location>
        <begin position="104"/>
        <end position="125"/>
    </location>
</feature>
<evidence type="ECO:0000313" key="2">
    <source>
        <dbReference type="EMBL" id="KAK6995843.1"/>
    </source>
</evidence>
<sequence length="334" mass="36856">MRCPGTHKGDKTTSRETATAAGIVNVVAPPPKWRSTKAEKKAFDSLLHSRSEEVALARAERAWMMVVVGNKHRGDITPSVTSRLLSPATTSPYPSIRLARPARGDETQNGLQTVAKKGQRTTDEMTEFPRRAEVRVCKSCQTTSLANFHNAPSLLRRRRIPIRRCRLALSAAPPPAARVEHTGVWFASVASLVLTTSSFHSLHLPHPATSSRTPVSRHRARQRAQAQVTAYHPQLRPSGGLGTEKERDLYFEKQKTDDGTPRRVRGMGKVEVDRREMVVYGGGLLNRHAGRGVRRKIELKVARVNWALNGFALGGGTVKADLREENPFDSGFGL</sequence>
<accession>A0AAV9ZX64</accession>
<dbReference type="AlphaFoldDB" id="A0AAV9ZX64"/>
<evidence type="ECO:0000313" key="3">
    <source>
        <dbReference type="Proteomes" id="UP001362999"/>
    </source>
</evidence>
<comment type="caution">
    <text evidence="2">The sequence shown here is derived from an EMBL/GenBank/DDBJ whole genome shotgun (WGS) entry which is preliminary data.</text>
</comment>